<feature type="transmembrane region" description="Helical" evidence="8">
    <location>
        <begin position="394"/>
        <end position="415"/>
    </location>
</feature>
<evidence type="ECO:0000256" key="6">
    <source>
        <dbReference type="SAM" id="Coils"/>
    </source>
</evidence>
<evidence type="ECO:0000256" key="2">
    <source>
        <dbReference type="ARBA" id="ARBA00010487"/>
    </source>
</evidence>
<dbReference type="InterPro" id="IPR031309">
    <property type="entry name" value="Ribosomal_uL5_C"/>
</dbReference>
<feature type="transmembrane region" description="Helical" evidence="8">
    <location>
        <begin position="30"/>
        <end position="52"/>
    </location>
</feature>
<organism evidence="10 11">
    <name type="scientific">Synchytrium endobioticum</name>
    <dbReference type="NCBI Taxonomy" id="286115"/>
    <lineage>
        <taxon>Eukaryota</taxon>
        <taxon>Fungi</taxon>
        <taxon>Fungi incertae sedis</taxon>
        <taxon>Chytridiomycota</taxon>
        <taxon>Chytridiomycota incertae sedis</taxon>
        <taxon>Chytridiomycetes</taxon>
        <taxon>Synchytriales</taxon>
        <taxon>Synchytriaceae</taxon>
        <taxon>Synchytrium</taxon>
    </lineage>
</organism>
<dbReference type="GO" id="GO:0016020">
    <property type="term" value="C:membrane"/>
    <property type="evidence" value="ECO:0007669"/>
    <property type="project" value="UniProtKB-SubCell"/>
</dbReference>
<keyword evidence="6" id="KW-0175">Coiled coil</keyword>
<accession>A0A507CDW6</accession>
<dbReference type="PANTHER" id="PTHR21355:SF0">
    <property type="entry name" value="G-PROTEIN COUPLED RECEPTOR-ASSOCIATED PROTEIN LMBRD2"/>
    <property type="match status" value="1"/>
</dbReference>
<dbReference type="OrthoDB" id="203099at2759"/>
<keyword evidence="4 8" id="KW-1133">Transmembrane helix</keyword>
<feature type="transmembrane region" description="Helical" evidence="8">
    <location>
        <begin position="160"/>
        <end position="182"/>
    </location>
</feature>
<sequence>MGYILVSCLLVATSAAVISAISYFGNLRKMYWHCILVGFLGWFFGFSIVVILPLDLASTLYRNCLEKGTRTCDEPLAYVSEKFLWTFWAIVYWTMFNLTWFVIPIQQSWIRSGEFTIRAKLKEAVRDNLIYYACVGLAGLIFLAYIAIVKKFQKEDLMAFAMAGANAWGLFLVTIFLGYGLVEVPRGLWYSASTRWKLAHLEFEAPKMNDAVMDAEAEVYGVAREIAIISQKTPYNHELRPIVDRLMEKAPLALEERGEPDEGDAAPEVNISNLANLHCRNKRAMKLIERAQARYNFLLQNAFLLQDIVEQEDSPERKFLSKLRPVKESWYKGYKMHFDWVWLVWLKPLAVRGLSIVCALASLAIIWSESTFQVESPRLSIPALLLFNPDIPYGVLQLISIGFILYMCSCAYTTLFKVQYFDYRLVPEHHTDDGSILFAAAYLCRLTFPLCYNFLKLIGDHDNSVFVMFLGESAELTPLLGEGYNTWLPEVILVFCVVTFFNLHGRILRLFRVKAYFYEEVDVHDERTKDGRTIIKDARSREERKILQRGGVYAHANNSSLSSAEGGLGVHKHATRGGGPNRGAGAKTAATTDEFVAKYRARQTGSDSDRTFSSMRNSANAAGSSNGNVAGSRLRTGGDTSQSITNTKPTATAASASSIQASFTGYVNAVQSKLGKGATPPRSTTPVNQGGDGKFERLQEENAVPRTDKTGAVAGGTKVSSMFSNFTNTSDSRRNRDIFGDFRDSRTSNTTGNTMRRRLASRLVQQIAVTTTTSGATAARGRAPTLSRYLTTLGSDASSNTSEKADPSSNSHGLPAISALPAVIPYQSRLETHYYQTLLEDLLVLTYDHYSPDASLDVLQSKHQPEWMNKASTGSGANDTPLIDLYSVPRSQLPTYPTVSKSGSGNEAEEKPVVVTNLLSKQASEINHFQRPKPKYGKVYLNPIDYTPVKKEVLNARPEMPPPPPYAPLPSRFVNLKSIELRVWSREAASNKNVILSCIMTLQSITGIRAKPLFATSADASRNIRAGMALGAYCTLTGSPAYHFLDKVITCVLPRMNDWEGINPVGNGKAGVTFKLSGQAVGLFPDIEPHFDSFPRLNDLDVLMETSGRSDEEAILLLSGFQLPFLRSKVVMQTKEGGGVFDPWAQFRTRRERETGVLDSKRGAKPTMSKKK</sequence>
<name>A0A507CDW6_9FUNG</name>
<reference evidence="10 11" key="1">
    <citation type="journal article" date="2019" name="Sci. Rep.">
        <title>Comparative genomics of chytrid fungi reveal insights into the obligate biotrophic and pathogenic lifestyle of Synchytrium endobioticum.</title>
        <authorList>
            <person name="van de Vossenberg B.T.L.H."/>
            <person name="Warris S."/>
            <person name="Nguyen H.D.T."/>
            <person name="van Gent-Pelzer M.P.E."/>
            <person name="Joly D.L."/>
            <person name="van de Geest H.C."/>
            <person name="Bonants P.J.M."/>
            <person name="Smith D.S."/>
            <person name="Levesque C.A."/>
            <person name="van der Lee T.A.J."/>
        </authorList>
    </citation>
    <scope>NUCLEOTIDE SEQUENCE [LARGE SCALE GENOMIC DNA]</scope>
    <source>
        <strain evidence="10 11">LEV6574</strain>
    </source>
</reference>
<dbReference type="VEuPathDB" id="FungiDB:SeMB42_g05215"/>
<feature type="domain" description="Large ribosomal subunit protein uL5 C-terminal" evidence="9">
    <location>
        <begin position="1030"/>
        <end position="1125"/>
    </location>
</feature>
<feature type="region of interest" description="Disordered" evidence="7">
    <location>
        <begin position="673"/>
        <end position="756"/>
    </location>
</feature>
<evidence type="ECO:0000259" key="9">
    <source>
        <dbReference type="Pfam" id="PF00673"/>
    </source>
</evidence>
<dbReference type="PANTHER" id="PTHR21355">
    <property type="entry name" value="G-PROTEIN COUPLED RECEPTOR-ASSOCIATED PROTEIN LMBRD2"/>
    <property type="match status" value="1"/>
</dbReference>
<proteinExistence type="inferred from homology"/>
<dbReference type="VEuPathDB" id="FungiDB:SeMB42_g05216"/>
<dbReference type="Gene3D" id="3.30.1440.10">
    <property type="match status" value="1"/>
</dbReference>
<evidence type="ECO:0000313" key="11">
    <source>
        <dbReference type="Proteomes" id="UP000320475"/>
    </source>
</evidence>
<comment type="similarity">
    <text evidence="2">Belongs to the LIMR family.</text>
</comment>
<comment type="subcellular location">
    <subcellularLocation>
        <location evidence="1">Membrane</location>
        <topology evidence="1">Multi-pass membrane protein</topology>
    </subcellularLocation>
</comment>
<dbReference type="Pfam" id="PF00673">
    <property type="entry name" value="Ribosomal_L5_C"/>
    <property type="match status" value="1"/>
</dbReference>
<dbReference type="AlphaFoldDB" id="A0A507CDW6"/>
<feature type="region of interest" description="Disordered" evidence="7">
    <location>
        <begin position="564"/>
        <end position="589"/>
    </location>
</feature>
<feature type="compositionally biased region" description="Low complexity" evidence="7">
    <location>
        <begin position="617"/>
        <end position="632"/>
    </location>
</feature>
<feature type="transmembrane region" description="Helical" evidence="8">
    <location>
        <begin position="340"/>
        <end position="367"/>
    </location>
</feature>
<keyword evidence="5 8" id="KW-0472">Membrane</keyword>
<evidence type="ECO:0000256" key="5">
    <source>
        <dbReference type="ARBA" id="ARBA00023136"/>
    </source>
</evidence>
<protein>
    <recommendedName>
        <fullName evidence="9">Large ribosomal subunit protein uL5 C-terminal domain-containing protein</fullName>
    </recommendedName>
</protein>
<evidence type="ECO:0000256" key="1">
    <source>
        <dbReference type="ARBA" id="ARBA00004141"/>
    </source>
</evidence>
<feature type="transmembrane region" description="Helical" evidence="8">
    <location>
        <begin position="129"/>
        <end position="148"/>
    </location>
</feature>
<comment type="caution">
    <text evidence="10">The sequence shown here is derived from an EMBL/GenBank/DDBJ whole genome shotgun (WGS) entry which is preliminary data.</text>
</comment>
<evidence type="ECO:0000256" key="4">
    <source>
        <dbReference type="ARBA" id="ARBA00022989"/>
    </source>
</evidence>
<feature type="coiled-coil region" evidence="6">
    <location>
        <begin position="274"/>
        <end position="301"/>
    </location>
</feature>
<dbReference type="InterPro" id="IPR022803">
    <property type="entry name" value="Ribosomal_uL5_dom_sf"/>
</dbReference>
<feature type="compositionally biased region" description="Polar residues" evidence="7">
    <location>
        <begin position="718"/>
        <end position="730"/>
    </location>
</feature>
<evidence type="ECO:0000256" key="7">
    <source>
        <dbReference type="SAM" id="MobiDB-lite"/>
    </source>
</evidence>
<feature type="compositionally biased region" description="Low complexity" evidence="7">
    <location>
        <begin position="645"/>
        <end position="654"/>
    </location>
</feature>
<feature type="region of interest" description="Disordered" evidence="7">
    <location>
        <begin position="1152"/>
        <end position="1172"/>
    </location>
</feature>
<dbReference type="InterPro" id="IPR051584">
    <property type="entry name" value="GPCR-associated_LMBR1"/>
</dbReference>
<dbReference type="SUPFAM" id="SSF55282">
    <property type="entry name" value="RL5-like"/>
    <property type="match status" value="1"/>
</dbReference>
<feature type="compositionally biased region" description="Basic and acidic residues" evidence="7">
    <location>
        <begin position="731"/>
        <end position="746"/>
    </location>
</feature>
<feature type="compositionally biased region" description="Polar residues" evidence="7">
    <location>
        <begin position="794"/>
        <end position="812"/>
    </location>
</feature>
<keyword evidence="3 8" id="KW-0812">Transmembrane</keyword>
<evidence type="ECO:0000313" key="10">
    <source>
        <dbReference type="EMBL" id="TPX39700.1"/>
    </source>
</evidence>
<feature type="transmembrane region" description="Helical" evidence="8">
    <location>
        <begin position="486"/>
        <end position="504"/>
    </location>
</feature>
<dbReference type="InterPro" id="IPR006876">
    <property type="entry name" value="LMBR1-like_membr_prot"/>
</dbReference>
<evidence type="ECO:0000256" key="3">
    <source>
        <dbReference type="ARBA" id="ARBA00022692"/>
    </source>
</evidence>
<evidence type="ECO:0000256" key="8">
    <source>
        <dbReference type="SAM" id="Phobius"/>
    </source>
</evidence>
<dbReference type="EMBL" id="QEAM01000452">
    <property type="protein sequence ID" value="TPX39700.1"/>
    <property type="molecule type" value="Genomic_DNA"/>
</dbReference>
<feature type="region of interest" description="Disordered" evidence="7">
    <location>
        <begin position="601"/>
        <end position="654"/>
    </location>
</feature>
<gene>
    <name evidence="10" type="ORF">SeLEV6574_g07040</name>
</gene>
<dbReference type="Pfam" id="PF04791">
    <property type="entry name" value="LMBR1"/>
    <property type="match status" value="1"/>
</dbReference>
<feature type="region of interest" description="Disordered" evidence="7">
    <location>
        <begin position="794"/>
        <end position="814"/>
    </location>
</feature>
<dbReference type="Proteomes" id="UP000320475">
    <property type="component" value="Unassembled WGS sequence"/>
</dbReference>
<feature type="compositionally biased region" description="Basic and acidic residues" evidence="7">
    <location>
        <begin position="1152"/>
        <end position="1162"/>
    </location>
</feature>
<feature type="compositionally biased region" description="Polar residues" evidence="7">
    <location>
        <begin position="603"/>
        <end position="616"/>
    </location>
</feature>